<dbReference type="AlphaFoldDB" id="A0A6V7Q4X7"/>
<dbReference type="PANTHER" id="PTHR45969">
    <property type="entry name" value="RING ZINC FINGER PROTEIN-RELATED"/>
    <property type="match status" value="1"/>
</dbReference>
<evidence type="ECO:0000256" key="4">
    <source>
        <dbReference type="PROSITE-ProRule" id="PRU00175"/>
    </source>
</evidence>
<sequence>MGLSNRLHDVSGDSLLLLVVAAAASLLYHLRLLLLPPAPTPTPTPTPIAISLSSLVAIADHIPSSSSSAAAVSSSDCAVCLCAMAGGDRVRRLSCRHAFHAACIDGWLLLSPPAAALPCPLCRSPAARPDPDADRRIAADLVACLSHF</sequence>
<keyword evidence="2 4" id="KW-0863">Zinc-finger</keyword>
<dbReference type="GO" id="GO:0008270">
    <property type="term" value="F:zinc ion binding"/>
    <property type="evidence" value="ECO:0007669"/>
    <property type="project" value="UniProtKB-KW"/>
</dbReference>
<protein>
    <recommendedName>
        <fullName evidence="6">RING-type domain-containing protein</fullName>
    </recommendedName>
</protein>
<keyword evidence="5" id="KW-1133">Transmembrane helix</keyword>
<evidence type="ECO:0000259" key="6">
    <source>
        <dbReference type="PROSITE" id="PS50089"/>
    </source>
</evidence>
<evidence type="ECO:0000313" key="7">
    <source>
        <dbReference type="EMBL" id="CAD1838249.1"/>
    </source>
</evidence>
<dbReference type="SUPFAM" id="SSF57850">
    <property type="entry name" value="RING/U-box"/>
    <property type="match status" value="1"/>
</dbReference>
<keyword evidence="5" id="KW-0812">Transmembrane</keyword>
<feature type="domain" description="RING-type" evidence="6">
    <location>
        <begin position="77"/>
        <end position="123"/>
    </location>
</feature>
<dbReference type="Pfam" id="PF13639">
    <property type="entry name" value="zf-RING_2"/>
    <property type="match status" value="1"/>
</dbReference>
<evidence type="ECO:0000256" key="3">
    <source>
        <dbReference type="ARBA" id="ARBA00022833"/>
    </source>
</evidence>
<dbReference type="SMART" id="SM00184">
    <property type="entry name" value="RING"/>
    <property type="match status" value="1"/>
</dbReference>
<evidence type="ECO:0000256" key="5">
    <source>
        <dbReference type="SAM" id="Phobius"/>
    </source>
</evidence>
<dbReference type="GO" id="GO:0061630">
    <property type="term" value="F:ubiquitin protein ligase activity"/>
    <property type="evidence" value="ECO:0007669"/>
    <property type="project" value="TreeGrafter"/>
</dbReference>
<dbReference type="GO" id="GO:0016567">
    <property type="term" value="P:protein ubiquitination"/>
    <property type="evidence" value="ECO:0007669"/>
    <property type="project" value="TreeGrafter"/>
</dbReference>
<name>A0A6V7Q4X7_ANACO</name>
<accession>A0A6V7Q4X7</accession>
<evidence type="ECO:0000256" key="2">
    <source>
        <dbReference type="ARBA" id="ARBA00022771"/>
    </source>
</evidence>
<feature type="transmembrane region" description="Helical" evidence="5">
    <location>
        <begin position="15"/>
        <end position="34"/>
    </location>
</feature>
<dbReference type="InterPro" id="IPR001841">
    <property type="entry name" value="Znf_RING"/>
</dbReference>
<proteinExistence type="predicted"/>
<keyword evidence="5" id="KW-0472">Membrane</keyword>
<reference evidence="7" key="1">
    <citation type="submission" date="2020-07" db="EMBL/GenBank/DDBJ databases">
        <authorList>
            <person name="Lin J."/>
        </authorList>
    </citation>
    <scope>NUCLEOTIDE SEQUENCE</scope>
</reference>
<dbReference type="InterPro" id="IPR013083">
    <property type="entry name" value="Znf_RING/FYVE/PHD"/>
</dbReference>
<dbReference type="PANTHER" id="PTHR45969:SF5">
    <property type="entry name" value="E3 UBIQUITIN-PROTEIN LIGASE RHA2A"/>
    <property type="match status" value="1"/>
</dbReference>
<keyword evidence="3" id="KW-0862">Zinc</keyword>
<organism evidence="7">
    <name type="scientific">Ananas comosus var. bracteatus</name>
    <name type="common">red pineapple</name>
    <dbReference type="NCBI Taxonomy" id="296719"/>
    <lineage>
        <taxon>Eukaryota</taxon>
        <taxon>Viridiplantae</taxon>
        <taxon>Streptophyta</taxon>
        <taxon>Embryophyta</taxon>
        <taxon>Tracheophyta</taxon>
        <taxon>Spermatophyta</taxon>
        <taxon>Magnoliopsida</taxon>
        <taxon>Liliopsida</taxon>
        <taxon>Poales</taxon>
        <taxon>Bromeliaceae</taxon>
        <taxon>Bromelioideae</taxon>
        <taxon>Ananas</taxon>
    </lineage>
</organism>
<evidence type="ECO:0000256" key="1">
    <source>
        <dbReference type="ARBA" id="ARBA00022723"/>
    </source>
</evidence>
<dbReference type="EMBL" id="LR862133">
    <property type="protein sequence ID" value="CAD1838249.1"/>
    <property type="molecule type" value="Genomic_DNA"/>
</dbReference>
<dbReference type="Gene3D" id="3.30.40.10">
    <property type="entry name" value="Zinc/RING finger domain, C3HC4 (zinc finger)"/>
    <property type="match status" value="1"/>
</dbReference>
<gene>
    <name evidence="7" type="ORF">CB5_LOCUS21460</name>
</gene>
<keyword evidence="1" id="KW-0479">Metal-binding</keyword>
<dbReference type="PROSITE" id="PS50089">
    <property type="entry name" value="ZF_RING_2"/>
    <property type="match status" value="1"/>
</dbReference>